<accession>A0ACC0UIV4</accession>
<keyword evidence="2" id="KW-1185">Reference proteome</keyword>
<protein>
    <submittedName>
        <fullName evidence="1">Rotamase-domain-containing protein</fullName>
    </submittedName>
</protein>
<dbReference type="EMBL" id="JAGFNK010000034">
    <property type="protein sequence ID" value="KAI9510767.1"/>
    <property type="molecule type" value="Genomic_DNA"/>
</dbReference>
<evidence type="ECO:0000313" key="1">
    <source>
        <dbReference type="EMBL" id="KAI9510767.1"/>
    </source>
</evidence>
<organism evidence="1 2">
    <name type="scientific">Russula earlei</name>
    <dbReference type="NCBI Taxonomy" id="71964"/>
    <lineage>
        <taxon>Eukaryota</taxon>
        <taxon>Fungi</taxon>
        <taxon>Dikarya</taxon>
        <taxon>Basidiomycota</taxon>
        <taxon>Agaricomycotina</taxon>
        <taxon>Agaricomycetes</taxon>
        <taxon>Russulales</taxon>
        <taxon>Russulaceae</taxon>
        <taxon>Russula</taxon>
    </lineage>
</organism>
<gene>
    <name evidence="1" type="ORF">F5148DRAFT_1331382</name>
</gene>
<proteinExistence type="predicted"/>
<evidence type="ECO:0000313" key="2">
    <source>
        <dbReference type="Proteomes" id="UP001207468"/>
    </source>
</evidence>
<sequence>MSGWEVRLSNSRKVPYFYNNETQQSVWEPPSDLTAEQIKALPGSSLLEPKEVRASHILVKHSGSRRPSSWKEPKITRSKEEAIAILRGYEAEIGTSAEKFGSLARKHSDCSSHDHDGDLGWFGPGQMQKPFQDAAFSLRVGEISSVVETQSGVHLILRTG</sequence>
<comment type="caution">
    <text evidence="1">The sequence shown here is derived from an EMBL/GenBank/DDBJ whole genome shotgun (WGS) entry which is preliminary data.</text>
</comment>
<reference evidence="1" key="1">
    <citation type="submission" date="2021-03" db="EMBL/GenBank/DDBJ databases">
        <title>Evolutionary priming and transition to the ectomycorrhizal habit in an iconic lineage of mushroom-forming fungi: is preadaptation a requirement?</title>
        <authorList>
            <consortium name="DOE Joint Genome Institute"/>
            <person name="Looney B.P."/>
            <person name="Miyauchi S."/>
            <person name="Morin E."/>
            <person name="Drula E."/>
            <person name="Courty P.E."/>
            <person name="Chicoki N."/>
            <person name="Fauchery L."/>
            <person name="Kohler A."/>
            <person name="Kuo A."/>
            <person name="LaButti K."/>
            <person name="Pangilinan J."/>
            <person name="Lipzen A."/>
            <person name="Riley R."/>
            <person name="Andreopoulos W."/>
            <person name="He G."/>
            <person name="Johnson J."/>
            <person name="Barry K.W."/>
            <person name="Grigoriev I.V."/>
            <person name="Nagy L."/>
            <person name="Hibbett D."/>
            <person name="Henrissat B."/>
            <person name="Matheny P.B."/>
            <person name="Labbe J."/>
            <person name="Martin A.F."/>
        </authorList>
    </citation>
    <scope>NUCLEOTIDE SEQUENCE</scope>
    <source>
        <strain evidence="1">BPL698</strain>
    </source>
</reference>
<name>A0ACC0UIV4_9AGAM</name>
<dbReference type="Proteomes" id="UP001207468">
    <property type="component" value="Unassembled WGS sequence"/>
</dbReference>